<dbReference type="Gene3D" id="3.60.10.10">
    <property type="entry name" value="Endonuclease/exonuclease/phosphatase"/>
    <property type="match status" value="1"/>
</dbReference>
<evidence type="ECO:0000256" key="3">
    <source>
        <dbReference type="ARBA" id="ARBA00022723"/>
    </source>
</evidence>
<dbReference type="GeneID" id="5006171"/>
<dbReference type="OrthoDB" id="498125at2759"/>
<dbReference type="eggNOG" id="KOG1294">
    <property type="taxonomic scope" value="Eukaryota"/>
</dbReference>
<dbReference type="NCBIfam" id="TIGR00195">
    <property type="entry name" value="exoDNase_III"/>
    <property type="match status" value="1"/>
</dbReference>
<dbReference type="HOGENOM" id="CLU_027539_1_3_1"/>
<dbReference type="PANTHER" id="PTHR22748:SF6">
    <property type="entry name" value="DNA-(APURINIC OR APYRIMIDINIC SITE) ENDONUCLEASE"/>
    <property type="match status" value="1"/>
</dbReference>
<evidence type="ECO:0000313" key="12">
    <source>
        <dbReference type="Proteomes" id="UP000001568"/>
    </source>
</evidence>
<comment type="cofactor">
    <cofactor evidence="7 9">
        <name>Mg(2+)</name>
        <dbReference type="ChEBI" id="CHEBI:18420"/>
    </cofactor>
    <cofactor evidence="7 9">
        <name>Mn(2+)</name>
        <dbReference type="ChEBI" id="CHEBI:29035"/>
    </cofactor>
    <text evidence="7 9">Probably binds two magnesium or manganese ions per subunit.</text>
</comment>
<comment type="cofactor">
    <cofactor evidence="1">
        <name>Mn(2+)</name>
        <dbReference type="ChEBI" id="CHEBI:29035"/>
    </cofactor>
</comment>
<feature type="binding site" evidence="7">
    <location>
        <position position="165"/>
    </location>
    <ligand>
        <name>Mg(2+)</name>
        <dbReference type="ChEBI" id="CHEBI:18420"/>
        <label>1</label>
    </ligand>
</feature>
<dbReference type="InterPro" id="IPR020848">
    <property type="entry name" value="AP_endonuclease_F1_CS"/>
</dbReference>
<keyword evidence="9" id="KW-0234">DNA repair</keyword>
<dbReference type="Proteomes" id="UP000001568">
    <property type="component" value="Chromosome 17"/>
</dbReference>
<dbReference type="GO" id="GO:0003677">
    <property type="term" value="F:DNA binding"/>
    <property type="evidence" value="ECO:0007669"/>
    <property type="project" value="InterPro"/>
</dbReference>
<evidence type="ECO:0000256" key="5">
    <source>
        <dbReference type="ARBA" id="ARBA00022842"/>
    </source>
</evidence>
<feature type="binding site" evidence="7">
    <location>
        <position position="263"/>
    </location>
    <ligand>
        <name>Mg(2+)</name>
        <dbReference type="ChEBI" id="CHEBI:18420"/>
        <label>1</label>
    </ligand>
</feature>
<feature type="active site" description="Proton donor/acceptor" evidence="6">
    <location>
        <position position="165"/>
    </location>
</feature>
<keyword evidence="9" id="KW-0227">DNA damage</keyword>
<feature type="site" description="Transition state stabilizer" evidence="8">
    <location>
        <position position="167"/>
    </location>
</feature>
<evidence type="ECO:0000256" key="9">
    <source>
        <dbReference type="RuleBase" id="RU362131"/>
    </source>
</evidence>
<dbReference type="GO" id="GO:0006284">
    <property type="term" value="P:base-excision repair"/>
    <property type="evidence" value="ECO:0007669"/>
    <property type="project" value="TreeGrafter"/>
</dbReference>
<keyword evidence="12" id="KW-1185">Reference proteome</keyword>
<organism evidence="11 12">
    <name type="scientific">Ostreococcus lucimarinus (strain CCE9901)</name>
    <dbReference type="NCBI Taxonomy" id="436017"/>
    <lineage>
        <taxon>Eukaryota</taxon>
        <taxon>Viridiplantae</taxon>
        <taxon>Chlorophyta</taxon>
        <taxon>Mamiellophyceae</taxon>
        <taxon>Mamiellales</taxon>
        <taxon>Bathycoccaceae</taxon>
        <taxon>Ostreococcus</taxon>
    </lineage>
</organism>
<dbReference type="KEGG" id="olu:OSTLU_5808"/>
<dbReference type="GO" id="GO:0008311">
    <property type="term" value="F:double-stranded DNA 3'-5' DNA exonuclease activity"/>
    <property type="evidence" value="ECO:0007669"/>
    <property type="project" value="TreeGrafter"/>
</dbReference>
<keyword evidence="7" id="KW-0464">Manganese</keyword>
<dbReference type="SUPFAM" id="SSF56219">
    <property type="entry name" value="DNase I-like"/>
    <property type="match status" value="1"/>
</dbReference>
<dbReference type="InterPro" id="IPR020847">
    <property type="entry name" value="AP_endonuclease_F1_BS"/>
</dbReference>
<feature type="non-terminal residue" evidence="11">
    <location>
        <position position="273"/>
    </location>
</feature>
<accession>A4S9S0</accession>
<name>A4S9S0_OSTLU</name>
<dbReference type="Pfam" id="PF03372">
    <property type="entry name" value="Exo_endo_phos"/>
    <property type="match status" value="1"/>
</dbReference>
<protein>
    <recommendedName>
        <fullName evidence="10">Endonuclease/exonuclease/phosphatase domain-containing protein</fullName>
    </recommendedName>
</protein>
<dbReference type="AlphaFoldDB" id="A4S9S0"/>
<feature type="domain" description="Endonuclease/exonuclease/phosphatase" evidence="10">
    <location>
        <begin position="4"/>
        <end position="264"/>
    </location>
</feature>
<comment type="similarity">
    <text evidence="2 9">Belongs to the DNA repair enzymes AP/ExoA family.</text>
</comment>
<dbReference type="PANTHER" id="PTHR22748">
    <property type="entry name" value="AP ENDONUCLEASE"/>
    <property type="match status" value="1"/>
</dbReference>
<feature type="binding site" evidence="7">
    <location>
        <position position="167"/>
    </location>
    <ligand>
        <name>Mg(2+)</name>
        <dbReference type="ChEBI" id="CHEBI:18420"/>
        <label>1</label>
    </ligand>
</feature>
<dbReference type="RefSeq" id="XP_001422113.1">
    <property type="nucleotide sequence ID" value="XM_001422076.1"/>
</dbReference>
<evidence type="ECO:0000313" key="11">
    <source>
        <dbReference type="EMBL" id="ABP00430.1"/>
    </source>
</evidence>
<dbReference type="GO" id="GO:0046872">
    <property type="term" value="F:metal ion binding"/>
    <property type="evidence" value="ECO:0007669"/>
    <property type="project" value="UniProtKB-KW"/>
</dbReference>
<feature type="binding site" evidence="7">
    <location>
        <position position="264"/>
    </location>
    <ligand>
        <name>Mg(2+)</name>
        <dbReference type="ChEBI" id="CHEBI:18420"/>
        <label>1</label>
    </ligand>
</feature>
<dbReference type="InterPro" id="IPR036691">
    <property type="entry name" value="Endo/exonu/phosph_ase_sf"/>
</dbReference>
<reference evidence="11 12" key="1">
    <citation type="journal article" date="2007" name="Proc. Natl. Acad. Sci. U.S.A.">
        <title>The tiny eukaryote Ostreococcus provides genomic insights into the paradox of plankton speciation.</title>
        <authorList>
            <person name="Palenik B."/>
            <person name="Grimwood J."/>
            <person name="Aerts A."/>
            <person name="Rouze P."/>
            <person name="Salamov A."/>
            <person name="Putnam N."/>
            <person name="Dupont C."/>
            <person name="Jorgensen R."/>
            <person name="Derelle E."/>
            <person name="Rombauts S."/>
            <person name="Zhou K."/>
            <person name="Otillar R."/>
            <person name="Merchant S.S."/>
            <person name="Podell S."/>
            <person name="Gaasterland T."/>
            <person name="Napoli C."/>
            <person name="Gendler K."/>
            <person name="Manuell A."/>
            <person name="Tai V."/>
            <person name="Vallon O."/>
            <person name="Piganeau G."/>
            <person name="Jancek S."/>
            <person name="Heijde M."/>
            <person name="Jabbari K."/>
            <person name="Bowler C."/>
            <person name="Lohr M."/>
            <person name="Robbens S."/>
            <person name="Werner G."/>
            <person name="Dubchak I."/>
            <person name="Pazour G.J."/>
            <person name="Ren Q."/>
            <person name="Paulsen I."/>
            <person name="Delwiche C."/>
            <person name="Schmutz J."/>
            <person name="Rokhsar D."/>
            <person name="Van de Peer Y."/>
            <person name="Moreau H."/>
            <person name="Grigoriev I.V."/>
        </authorList>
    </citation>
    <scope>NUCLEOTIDE SEQUENCE [LARGE SCALE GENOMIC DNA]</scope>
    <source>
        <strain evidence="11 12">CCE9901</strain>
    </source>
</reference>
<evidence type="ECO:0000256" key="4">
    <source>
        <dbReference type="ARBA" id="ARBA00022801"/>
    </source>
</evidence>
<evidence type="ECO:0000259" key="10">
    <source>
        <dbReference type="Pfam" id="PF03372"/>
    </source>
</evidence>
<dbReference type="NCBIfam" id="TIGR00633">
    <property type="entry name" value="xth"/>
    <property type="match status" value="1"/>
</dbReference>
<dbReference type="GO" id="GO:0003906">
    <property type="term" value="F:DNA-(apurinic or apyrimidinic site) endonuclease activity"/>
    <property type="evidence" value="ECO:0007669"/>
    <property type="project" value="TreeGrafter"/>
</dbReference>
<keyword evidence="4" id="KW-0378">Hydrolase</keyword>
<gene>
    <name evidence="11" type="ORF">OSTLU_5808</name>
</gene>
<evidence type="ECO:0000256" key="8">
    <source>
        <dbReference type="PIRSR" id="PIRSR604808-3"/>
    </source>
</evidence>
<dbReference type="InterPro" id="IPR004808">
    <property type="entry name" value="AP_endonuc_1"/>
</dbReference>
<dbReference type="InterPro" id="IPR005135">
    <property type="entry name" value="Endo/exonuclease/phosphatase"/>
</dbReference>
<feature type="binding site" evidence="7">
    <location>
        <position position="7"/>
    </location>
    <ligand>
        <name>Mg(2+)</name>
        <dbReference type="ChEBI" id="CHEBI:18420"/>
        <label>1</label>
    </ligand>
</feature>
<sequence length="273" mass="30459">LSVVSWNVNGLRSLLKKAPRALDELARRTDADVLVLQETKLGADGRGAVDGEGEAPKFLREYGTREYATSTARKGYSGTAMFIRDGDWAKMKRVEATRLSAGGFDDEGRVLTAELDSCFVVNAYVPNSGADLKRLPERVEVWERAIREHVRALESRGKAVIYCGDLNVAHEEIDLWGRHAENSKSAGFTPEERAAMTRLLEECDLVDTFRAHRPDARAFTYWSYRAGAREKNRGWRLDYILASRRLADSIVDAYALPDVLGSDHCPVGLRVAL</sequence>
<evidence type="ECO:0000256" key="7">
    <source>
        <dbReference type="PIRSR" id="PIRSR604808-2"/>
    </source>
</evidence>
<feature type="active site" description="Proton acceptor" evidence="6">
    <location>
        <position position="264"/>
    </location>
</feature>
<dbReference type="STRING" id="436017.A4S9S0"/>
<keyword evidence="3 7" id="KW-0479">Metal-binding</keyword>
<feature type="non-terminal residue" evidence="11">
    <location>
        <position position="1"/>
    </location>
</feature>
<feature type="active site" evidence="6">
    <location>
        <position position="124"/>
    </location>
</feature>
<feature type="site" description="Important for catalytic activity" evidence="8">
    <location>
        <position position="238"/>
    </location>
</feature>
<dbReference type="EMBL" id="CP000597">
    <property type="protein sequence ID" value="ABP00430.1"/>
    <property type="molecule type" value="Genomic_DNA"/>
</dbReference>
<dbReference type="PROSITE" id="PS00728">
    <property type="entry name" value="AP_NUCLEASE_F1_3"/>
    <property type="match status" value="1"/>
</dbReference>
<feature type="site" description="Interaction with DNA substrate" evidence="8">
    <location>
        <position position="264"/>
    </location>
</feature>
<proteinExistence type="inferred from homology"/>
<dbReference type="CDD" id="cd09087">
    <property type="entry name" value="Ape1-like_AP-endo"/>
    <property type="match status" value="1"/>
</dbReference>
<evidence type="ECO:0000256" key="2">
    <source>
        <dbReference type="ARBA" id="ARBA00007092"/>
    </source>
</evidence>
<dbReference type="GO" id="GO:0008081">
    <property type="term" value="F:phosphoric diester hydrolase activity"/>
    <property type="evidence" value="ECO:0007669"/>
    <property type="project" value="TreeGrafter"/>
</dbReference>
<feature type="binding site" evidence="7">
    <location>
        <position position="38"/>
    </location>
    <ligand>
        <name>Mg(2+)</name>
        <dbReference type="ChEBI" id="CHEBI:18420"/>
        <label>1</label>
    </ligand>
</feature>
<evidence type="ECO:0000256" key="6">
    <source>
        <dbReference type="PIRSR" id="PIRSR604808-1"/>
    </source>
</evidence>
<dbReference type="GO" id="GO:0005634">
    <property type="term" value="C:nucleus"/>
    <property type="evidence" value="ECO:0007669"/>
    <property type="project" value="TreeGrafter"/>
</dbReference>
<dbReference type="PROSITE" id="PS51435">
    <property type="entry name" value="AP_NUCLEASE_F1_4"/>
    <property type="match status" value="1"/>
</dbReference>
<keyword evidence="5 7" id="KW-0460">Magnesium</keyword>
<evidence type="ECO:0000256" key="1">
    <source>
        <dbReference type="ARBA" id="ARBA00001936"/>
    </source>
</evidence>
<dbReference type="PROSITE" id="PS00726">
    <property type="entry name" value="AP_NUCLEASE_F1_1"/>
    <property type="match status" value="1"/>
</dbReference>
<dbReference type="OMA" id="WWSYRGR"/>